<name>A0ABP8LBD1_9MICO</name>
<dbReference type="Gene3D" id="1.10.40.30">
    <property type="entry name" value="Fumarase/aspartase (C-terminal domain)"/>
    <property type="match status" value="1"/>
</dbReference>
<dbReference type="Proteomes" id="UP001500622">
    <property type="component" value="Unassembled WGS sequence"/>
</dbReference>
<dbReference type="InterPro" id="IPR022761">
    <property type="entry name" value="Fumarate_lyase_N"/>
</dbReference>
<protein>
    <submittedName>
        <fullName evidence="4">3-carboxy-cis,cis-muconate cycloisomerase</fullName>
    </submittedName>
</protein>
<evidence type="ECO:0000259" key="3">
    <source>
        <dbReference type="Pfam" id="PF00206"/>
    </source>
</evidence>
<evidence type="ECO:0000313" key="5">
    <source>
        <dbReference type="Proteomes" id="UP001500622"/>
    </source>
</evidence>
<dbReference type="EMBL" id="BAABGN010000009">
    <property type="protein sequence ID" value="GAA4425288.1"/>
    <property type="molecule type" value="Genomic_DNA"/>
</dbReference>
<comment type="caution">
    <text evidence="4">The sequence shown here is derived from an EMBL/GenBank/DDBJ whole genome shotgun (WGS) entry which is preliminary data.</text>
</comment>
<evidence type="ECO:0000313" key="4">
    <source>
        <dbReference type="EMBL" id="GAA4425288.1"/>
    </source>
</evidence>
<dbReference type="InterPro" id="IPR000362">
    <property type="entry name" value="Fumarate_lyase_fam"/>
</dbReference>
<dbReference type="InterPro" id="IPR020557">
    <property type="entry name" value="Fumarate_lyase_CS"/>
</dbReference>
<feature type="domain" description="Fumarate lyase N-terminal" evidence="3">
    <location>
        <begin position="26"/>
        <end position="294"/>
    </location>
</feature>
<dbReference type="PROSITE" id="PS00163">
    <property type="entry name" value="FUMARATE_LYASES"/>
    <property type="match status" value="1"/>
</dbReference>
<dbReference type="SUPFAM" id="SSF48557">
    <property type="entry name" value="L-aspartase-like"/>
    <property type="match status" value="1"/>
</dbReference>
<comment type="similarity">
    <text evidence="2">Belongs to the class-II fumarase/aspartase family.</text>
</comment>
<reference evidence="5" key="1">
    <citation type="journal article" date="2019" name="Int. J. Syst. Evol. Microbiol.">
        <title>The Global Catalogue of Microorganisms (GCM) 10K type strain sequencing project: providing services to taxonomists for standard genome sequencing and annotation.</title>
        <authorList>
            <consortium name="The Broad Institute Genomics Platform"/>
            <consortium name="The Broad Institute Genome Sequencing Center for Infectious Disease"/>
            <person name="Wu L."/>
            <person name="Ma J."/>
        </authorList>
    </citation>
    <scope>NUCLEOTIDE SEQUENCE [LARGE SCALE GENOMIC DNA]</scope>
    <source>
        <strain evidence="5">JCM 17810</strain>
    </source>
</reference>
<evidence type="ECO:0000256" key="1">
    <source>
        <dbReference type="ARBA" id="ARBA00023239"/>
    </source>
</evidence>
<accession>A0ABP8LBD1</accession>
<keyword evidence="5" id="KW-1185">Reference proteome</keyword>
<dbReference type="Pfam" id="PF00206">
    <property type="entry name" value="Lyase_1"/>
    <property type="match status" value="1"/>
</dbReference>
<keyword evidence="1" id="KW-0456">Lyase</keyword>
<evidence type="ECO:0000256" key="2">
    <source>
        <dbReference type="ARBA" id="ARBA00034772"/>
    </source>
</evidence>
<sequence length="449" mass="44821">MTLLGAVAGVAEVDELLDDPALVQSMVTAEIALLRACERADLVPAGTADAAAAAVTGHRFDPAALGAAATSAGNPVVPLVKELLTLVPDDARAWLHHGATSQDILDTALMLRAAVVVDVELSFLAAARDAAAALADRHRATRQVGRTLGQHAVPTTFGVTAAGWAVGLDAARRELEAVRSSLAVQLGGAAGTLGVYGPAGPAVVTAFAEELGLAAPALPWHTDRSRIRSLASALGGAVMAAGKVATDVVALSASEVGEVAEGGGAGHGGSSAMPHKRNPVTSVLVRGAAVRAPGLVSTLHAAGLQEHQRATGSWHAEWQPLLELLSLAGGAATRISDVLAGLEVDADRMAETLAAARPAVMAEHLTAALKPRLGRDEAQRVVGAAMTAGDDAAVVAAVLDSVAADAAGTGAGLGAAELHQALDPGATLTACGAIVDSALQSVTHPDVAR</sequence>
<organism evidence="4 5">
    <name type="scientific">Georgenia halophila</name>
    <dbReference type="NCBI Taxonomy" id="620889"/>
    <lineage>
        <taxon>Bacteria</taxon>
        <taxon>Bacillati</taxon>
        <taxon>Actinomycetota</taxon>
        <taxon>Actinomycetes</taxon>
        <taxon>Micrococcales</taxon>
        <taxon>Bogoriellaceae</taxon>
        <taxon>Georgenia</taxon>
    </lineage>
</organism>
<dbReference type="PANTHER" id="PTHR43172:SF2">
    <property type="entry name" value="ADENYLOSUCCINATE LYASE C-TERMINAL DOMAIN-CONTAINING PROTEIN"/>
    <property type="match status" value="1"/>
</dbReference>
<dbReference type="InterPro" id="IPR008948">
    <property type="entry name" value="L-Aspartase-like"/>
</dbReference>
<dbReference type="PANTHER" id="PTHR43172">
    <property type="entry name" value="ADENYLOSUCCINATE LYASE"/>
    <property type="match status" value="1"/>
</dbReference>
<proteinExistence type="inferred from homology"/>
<dbReference type="RefSeq" id="WP_345216383.1">
    <property type="nucleotide sequence ID" value="NZ_BAABGN010000009.1"/>
</dbReference>
<dbReference type="PRINTS" id="PR00149">
    <property type="entry name" value="FUMRATELYASE"/>
</dbReference>
<gene>
    <name evidence="4" type="ORF">GCM10023169_22820</name>
</gene>
<dbReference type="Gene3D" id="1.20.200.10">
    <property type="entry name" value="Fumarase/aspartase (Central domain)"/>
    <property type="match status" value="1"/>
</dbReference>